<reference evidence="5" key="1">
    <citation type="submission" date="2025-08" db="UniProtKB">
        <authorList>
            <consortium name="RefSeq"/>
        </authorList>
    </citation>
    <scope>IDENTIFICATION</scope>
    <source>
        <tissue evidence="5">Sperm</tissue>
    </source>
</reference>
<dbReference type="PANTHER" id="PTHR12634">
    <property type="entry name" value="SIT4 YEAST -ASSOCIATING PROTEIN-RELATED"/>
    <property type="match status" value="1"/>
</dbReference>
<feature type="compositionally biased region" description="Acidic residues" evidence="3">
    <location>
        <begin position="649"/>
        <end position="658"/>
    </location>
</feature>
<evidence type="ECO:0000256" key="3">
    <source>
        <dbReference type="SAM" id="MobiDB-lite"/>
    </source>
</evidence>
<feature type="compositionally biased region" description="Acidic residues" evidence="3">
    <location>
        <begin position="683"/>
        <end position="697"/>
    </location>
</feature>
<dbReference type="GO" id="GO:0019903">
    <property type="term" value="F:protein phosphatase binding"/>
    <property type="evidence" value="ECO:0007669"/>
    <property type="project" value="InterPro"/>
</dbReference>
<feature type="region of interest" description="Disordered" evidence="3">
    <location>
        <begin position="778"/>
        <end position="947"/>
    </location>
</feature>
<gene>
    <name evidence="5" type="primary">LOC116939986</name>
</gene>
<feature type="compositionally biased region" description="Polar residues" evidence="3">
    <location>
        <begin position="916"/>
        <end position="937"/>
    </location>
</feature>
<evidence type="ECO:0000313" key="4">
    <source>
        <dbReference type="Proteomes" id="UP001318040"/>
    </source>
</evidence>
<sequence length="1061" mass="115521">MTSPRRQRRRHCAVPTAAMFWKFDLHTSSQVDTLLERDDVTLQELLDEEEVLQECKAQNRKLLDFLLRPDTMLELVRLITHEPPGDIEERLRFKHPNVASEILTADVMQINDRLVEEPLMSQIYAFLEQESPLNPLLASFFSKVLGVLITRKTEQILDFLRKKNDFVSLLLKHIGTSAIMDLLLRLLACVDSPELRKDLFNWLNEEKLVNRLIEVIHPSQDDERHSNASQSLCDIIRLSREQAGSDGEDPEPLLATLEKQETVEQLLNTMLDGEMNETALVSGIQVLLTLLETRRPGYPEEMFGGIMCRAEGLDMFPNALEQSSPAVNRSVLLGIKPKLSDLHQLLLQPPKKAAMITTAGSLDPPLGNTRLHVVKLLAAILQSNVSSINVELMELDTINVLLDLFFQYVWNNFLHLQVEQCLTAVLSRPVMTPPPPPVQEEASESQGPEADPTENAKADSSLIAHLFQNCRLVERTLDAWESNSKEQANGGRRRGYMGHLARVANCLVQNSGKGPNQELVQEQLKGLPDMYREKWEGFIEGPLAEMNKRNTTDLVSTPVLHSSEDEDESDLRNIGFPSEFAVQQTFYDYQMQQMTSNFVDQFGFNEDEFAGQEDRVNTSFDRISDLSFDPVLNPYGSGSGESRRRFEDSGSDEEEDIWEDKETFYQTAVLARQSSTPGKSDGDGEESEGSSDSEEGDGGSGDVFHSPEKPAPAATNSYEKMEVDPAATDVEDVAMETGETTTPPVAMEINDCTSQPPVAMEMQEPSALLPLGASVVQPMEAASEERSNPPQGCSIAAAAAAPAQVEDAIQSPTAMETGAEPEEHNESQPNLPEPAVHAEPAPLKSPKKPQDKEQPSTHADPAKTTLVADATRPSQHKADDPAKEGVSPTTGLASASAAGTPSEGAALAVNPVAAASTPQCAENSPVKTLTEVDQQCRPSPAVSANPKSTRLISVTCSCSPSSLQTRQASCPAVTPAMPIAADKSTASEGGCLASQPDISPISSPKMSPSTCTEAESAAKVEADGRLPALANGPMQEGCSATETKPPVQLLTVTDATVNGPL</sequence>
<feature type="region of interest" description="Disordered" evidence="3">
    <location>
        <begin position="432"/>
        <end position="457"/>
    </location>
</feature>
<feature type="region of interest" description="Disordered" evidence="3">
    <location>
        <begin position="987"/>
        <end position="1018"/>
    </location>
</feature>
<evidence type="ECO:0000256" key="1">
    <source>
        <dbReference type="ARBA" id="ARBA00006180"/>
    </source>
</evidence>
<keyword evidence="4" id="KW-1185">Reference proteome</keyword>
<feature type="compositionally biased region" description="Low complexity" evidence="3">
    <location>
        <begin position="996"/>
        <end position="1009"/>
    </location>
</feature>
<accession>A0AAJ7ST01</accession>
<protein>
    <submittedName>
        <fullName evidence="5">Serine/threonine-protein phosphatase 6 regulatory subunit 3-like isoform X1</fullName>
    </submittedName>
</protein>
<dbReference type="GO" id="GO:0019888">
    <property type="term" value="F:protein phosphatase regulator activity"/>
    <property type="evidence" value="ECO:0007669"/>
    <property type="project" value="TreeGrafter"/>
</dbReference>
<dbReference type="Pfam" id="PF04499">
    <property type="entry name" value="SAPS"/>
    <property type="match status" value="1"/>
</dbReference>
<evidence type="ECO:0000313" key="5">
    <source>
        <dbReference type="RefSeq" id="XP_032805031.1"/>
    </source>
</evidence>
<dbReference type="PANTHER" id="PTHR12634:SF8">
    <property type="entry name" value="FIERY MOUNTAIN, ISOFORM D"/>
    <property type="match status" value="1"/>
</dbReference>
<dbReference type="RefSeq" id="XP_032805031.1">
    <property type="nucleotide sequence ID" value="XM_032949140.1"/>
</dbReference>
<feature type="region of interest" description="Disordered" evidence="3">
    <location>
        <begin position="670"/>
        <end position="729"/>
    </location>
</feature>
<feature type="compositionally biased region" description="Low complexity" evidence="3">
    <location>
        <begin position="887"/>
        <end position="915"/>
    </location>
</feature>
<dbReference type="GO" id="GO:0005634">
    <property type="term" value="C:nucleus"/>
    <property type="evidence" value="ECO:0007669"/>
    <property type="project" value="TreeGrafter"/>
</dbReference>
<feature type="region of interest" description="Disordered" evidence="3">
    <location>
        <begin position="627"/>
        <end position="658"/>
    </location>
</feature>
<dbReference type="AlphaFoldDB" id="A0AAJ7ST01"/>
<dbReference type="Proteomes" id="UP001318040">
    <property type="component" value="Chromosome 7"/>
</dbReference>
<name>A0AAJ7ST01_PETMA</name>
<keyword evidence="2" id="KW-0131">Cell cycle</keyword>
<organism evidence="4 5">
    <name type="scientific">Petromyzon marinus</name>
    <name type="common">Sea lamprey</name>
    <dbReference type="NCBI Taxonomy" id="7757"/>
    <lineage>
        <taxon>Eukaryota</taxon>
        <taxon>Metazoa</taxon>
        <taxon>Chordata</taxon>
        <taxon>Craniata</taxon>
        <taxon>Vertebrata</taxon>
        <taxon>Cyclostomata</taxon>
        <taxon>Hyperoartia</taxon>
        <taxon>Petromyzontiformes</taxon>
        <taxon>Petromyzontidae</taxon>
        <taxon>Petromyzon</taxon>
    </lineage>
</organism>
<evidence type="ECO:0000256" key="2">
    <source>
        <dbReference type="ARBA" id="ARBA00023306"/>
    </source>
</evidence>
<dbReference type="KEGG" id="pmrn:116939986"/>
<dbReference type="GO" id="GO:0005829">
    <property type="term" value="C:cytosol"/>
    <property type="evidence" value="ECO:0007669"/>
    <property type="project" value="TreeGrafter"/>
</dbReference>
<dbReference type="InterPro" id="IPR007587">
    <property type="entry name" value="SAPS"/>
</dbReference>
<proteinExistence type="inferred from homology"/>
<comment type="similarity">
    <text evidence="1">Belongs to the SAPS family.</text>
</comment>